<dbReference type="EMBL" id="MU276097">
    <property type="protein sequence ID" value="KAI0041857.1"/>
    <property type="molecule type" value="Genomic_DNA"/>
</dbReference>
<feature type="non-terminal residue" evidence="1">
    <location>
        <position position="1"/>
    </location>
</feature>
<dbReference type="Proteomes" id="UP000814033">
    <property type="component" value="Unassembled WGS sequence"/>
</dbReference>
<sequence length="347" mass="39327">HRPTPAQSSSGPPAILQTNVLSTNQHVRPPHHPESRRHDQTPPQHSAQRPPAPAPRNPRHPALPSTSLALPRPDMATPIIPLRRQPPRAAPPLPAPPPPLRALLRLHDAQRAVDEPERALLRRPAQRAREPPQRRELRARDGPRAVHAQRVLRAVERKLQARARVRGRRRATHEGAQLVEAVEREPRELVRVDRGRRVRLGRRLRAVHLHLHQRERRALQQRRRGRPWEADGLHSPLSLSATVTWGARRRRPRAGEQPRELRHRPPRDGARARDERVHDGRAGGGQHVAPDVDELAAERLAHRVRAPRPVLVARVVARRAQGLVGVVGGAARRRGRRARVRVCVERH</sequence>
<gene>
    <name evidence="1" type="ORF">FA95DRAFT_1639742</name>
</gene>
<accession>A0ACB8RD12</accession>
<protein>
    <submittedName>
        <fullName evidence="1">Uncharacterized protein</fullName>
    </submittedName>
</protein>
<name>A0ACB8RD12_9AGAM</name>
<feature type="non-terminal residue" evidence="1">
    <location>
        <position position="347"/>
    </location>
</feature>
<reference evidence="1" key="2">
    <citation type="journal article" date="2022" name="New Phytol.">
        <title>Evolutionary transition to the ectomycorrhizal habit in the genomes of a hyperdiverse lineage of mushroom-forming fungi.</title>
        <authorList>
            <person name="Looney B."/>
            <person name="Miyauchi S."/>
            <person name="Morin E."/>
            <person name="Drula E."/>
            <person name="Courty P.E."/>
            <person name="Kohler A."/>
            <person name="Kuo A."/>
            <person name="LaButti K."/>
            <person name="Pangilinan J."/>
            <person name="Lipzen A."/>
            <person name="Riley R."/>
            <person name="Andreopoulos W."/>
            <person name="He G."/>
            <person name="Johnson J."/>
            <person name="Nolan M."/>
            <person name="Tritt A."/>
            <person name="Barry K.W."/>
            <person name="Grigoriev I.V."/>
            <person name="Nagy L.G."/>
            <person name="Hibbett D."/>
            <person name="Henrissat B."/>
            <person name="Matheny P.B."/>
            <person name="Labbe J."/>
            <person name="Martin F.M."/>
        </authorList>
    </citation>
    <scope>NUCLEOTIDE SEQUENCE</scope>
    <source>
        <strain evidence="1">FP105234-sp</strain>
    </source>
</reference>
<evidence type="ECO:0000313" key="1">
    <source>
        <dbReference type="EMBL" id="KAI0041857.1"/>
    </source>
</evidence>
<organism evidence="1 2">
    <name type="scientific">Auriscalpium vulgare</name>
    <dbReference type="NCBI Taxonomy" id="40419"/>
    <lineage>
        <taxon>Eukaryota</taxon>
        <taxon>Fungi</taxon>
        <taxon>Dikarya</taxon>
        <taxon>Basidiomycota</taxon>
        <taxon>Agaricomycotina</taxon>
        <taxon>Agaricomycetes</taxon>
        <taxon>Russulales</taxon>
        <taxon>Auriscalpiaceae</taxon>
        <taxon>Auriscalpium</taxon>
    </lineage>
</organism>
<reference evidence="1" key="1">
    <citation type="submission" date="2021-02" db="EMBL/GenBank/DDBJ databases">
        <authorList>
            <consortium name="DOE Joint Genome Institute"/>
            <person name="Ahrendt S."/>
            <person name="Looney B.P."/>
            <person name="Miyauchi S."/>
            <person name="Morin E."/>
            <person name="Drula E."/>
            <person name="Courty P.E."/>
            <person name="Chicoki N."/>
            <person name="Fauchery L."/>
            <person name="Kohler A."/>
            <person name="Kuo A."/>
            <person name="Labutti K."/>
            <person name="Pangilinan J."/>
            <person name="Lipzen A."/>
            <person name="Riley R."/>
            <person name="Andreopoulos W."/>
            <person name="He G."/>
            <person name="Johnson J."/>
            <person name="Barry K.W."/>
            <person name="Grigoriev I.V."/>
            <person name="Nagy L."/>
            <person name="Hibbett D."/>
            <person name="Henrissat B."/>
            <person name="Matheny P.B."/>
            <person name="Labbe J."/>
            <person name="Martin F."/>
        </authorList>
    </citation>
    <scope>NUCLEOTIDE SEQUENCE</scope>
    <source>
        <strain evidence="1">FP105234-sp</strain>
    </source>
</reference>
<evidence type="ECO:0000313" key="2">
    <source>
        <dbReference type="Proteomes" id="UP000814033"/>
    </source>
</evidence>
<keyword evidence="2" id="KW-1185">Reference proteome</keyword>
<proteinExistence type="predicted"/>
<comment type="caution">
    <text evidence="1">The sequence shown here is derived from an EMBL/GenBank/DDBJ whole genome shotgun (WGS) entry which is preliminary data.</text>
</comment>